<dbReference type="AlphaFoldDB" id="A0A2T5TY97"/>
<organism evidence="1 2">
    <name type="scientific">Sphingomonas faeni</name>
    <dbReference type="NCBI Taxonomy" id="185950"/>
    <lineage>
        <taxon>Bacteria</taxon>
        <taxon>Pseudomonadati</taxon>
        <taxon>Pseudomonadota</taxon>
        <taxon>Alphaproteobacteria</taxon>
        <taxon>Sphingomonadales</taxon>
        <taxon>Sphingomonadaceae</taxon>
        <taxon>Sphingomonas</taxon>
    </lineage>
</organism>
<accession>A0A2T5TY97</accession>
<evidence type="ECO:0000313" key="1">
    <source>
        <dbReference type="EMBL" id="PTW44232.1"/>
    </source>
</evidence>
<dbReference type="EMBL" id="QAYE01000011">
    <property type="protein sequence ID" value="PTW44232.1"/>
    <property type="molecule type" value="Genomic_DNA"/>
</dbReference>
<protein>
    <submittedName>
        <fullName evidence="1">Uncharacterized protein</fullName>
    </submittedName>
</protein>
<dbReference type="GeneID" id="91008103"/>
<name>A0A2T5TY97_9SPHN</name>
<evidence type="ECO:0000313" key="2">
    <source>
        <dbReference type="Proteomes" id="UP000244013"/>
    </source>
</evidence>
<proteinExistence type="predicted"/>
<dbReference type="Proteomes" id="UP000244013">
    <property type="component" value="Unassembled WGS sequence"/>
</dbReference>
<gene>
    <name evidence="1" type="ORF">C8J25_11169</name>
</gene>
<dbReference type="RefSeq" id="WP_167397756.1">
    <property type="nucleotide sequence ID" value="NZ_QAYE01000011.1"/>
</dbReference>
<comment type="caution">
    <text evidence="1">The sequence shown here is derived from an EMBL/GenBank/DDBJ whole genome shotgun (WGS) entry which is preliminary data.</text>
</comment>
<sequence length="47" mass="5360">MNIQTTRTQAWLAELASIQAVIAIHGMPAAPRPAHRRTRKLKPLWEE</sequence>
<reference evidence="1 2" key="1">
    <citation type="submission" date="2018-04" db="EMBL/GenBank/DDBJ databases">
        <title>Genomic Encyclopedia of Type Strains, Phase III (KMG-III): the genomes of soil and plant-associated and newly described type strains.</title>
        <authorList>
            <person name="Whitman W."/>
        </authorList>
    </citation>
    <scope>NUCLEOTIDE SEQUENCE [LARGE SCALE GENOMIC DNA]</scope>
    <source>
        <strain evidence="1 2">MA-olki</strain>
    </source>
</reference>